<dbReference type="PRINTS" id="PR00376">
    <property type="entry name" value="IL1BCENZYME"/>
</dbReference>
<dbReference type="PROSITE" id="PS01122">
    <property type="entry name" value="CASPASE_CYS"/>
    <property type="match status" value="1"/>
</dbReference>
<dbReference type="SUPFAM" id="SSF52129">
    <property type="entry name" value="Caspase-like"/>
    <property type="match status" value="1"/>
</dbReference>
<evidence type="ECO:0000259" key="9">
    <source>
        <dbReference type="PROSITE" id="PS50208"/>
    </source>
</evidence>
<dbReference type="EMBL" id="CH933808">
    <property type="protein sequence ID" value="EDW09430.1"/>
    <property type="molecule type" value="Genomic_DNA"/>
</dbReference>
<dbReference type="PhylomeDB" id="B4KRY9"/>
<dbReference type="Pfam" id="PF00656">
    <property type="entry name" value="Peptidase_C14"/>
    <property type="match status" value="1"/>
</dbReference>
<dbReference type="PROSITE" id="PS01121">
    <property type="entry name" value="CASPASE_HIS"/>
    <property type="match status" value="1"/>
</dbReference>
<dbReference type="GO" id="GO:0005737">
    <property type="term" value="C:cytoplasm"/>
    <property type="evidence" value="ECO:0007669"/>
    <property type="project" value="TreeGrafter"/>
</dbReference>
<reference evidence="10 11" key="1">
    <citation type="journal article" date="2007" name="Nature">
        <title>Evolution of genes and genomes on the Drosophila phylogeny.</title>
        <authorList>
            <consortium name="Drosophila 12 Genomes Consortium"/>
            <person name="Clark A.G."/>
            <person name="Eisen M.B."/>
            <person name="Smith D.R."/>
            <person name="Bergman C.M."/>
            <person name="Oliver B."/>
            <person name="Markow T.A."/>
            <person name="Kaufman T.C."/>
            <person name="Kellis M."/>
            <person name="Gelbart W."/>
            <person name="Iyer V.N."/>
            <person name="Pollard D.A."/>
            <person name="Sackton T.B."/>
            <person name="Larracuente A.M."/>
            <person name="Singh N.D."/>
            <person name="Abad J.P."/>
            <person name="Abt D.N."/>
            <person name="Adryan B."/>
            <person name="Aguade M."/>
            <person name="Akashi H."/>
            <person name="Anderson W.W."/>
            <person name="Aquadro C.F."/>
            <person name="Ardell D.H."/>
            <person name="Arguello R."/>
            <person name="Artieri C.G."/>
            <person name="Barbash D.A."/>
            <person name="Barker D."/>
            <person name="Barsanti P."/>
            <person name="Batterham P."/>
            <person name="Batzoglou S."/>
            <person name="Begun D."/>
            <person name="Bhutkar A."/>
            <person name="Blanco E."/>
            <person name="Bosak S.A."/>
            <person name="Bradley R.K."/>
            <person name="Brand A.D."/>
            <person name="Brent M.R."/>
            <person name="Brooks A.N."/>
            <person name="Brown R.H."/>
            <person name="Butlin R.K."/>
            <person name="Caggese C."/>
            <person name="Calvi B.R."/>
            <person name="Bernardo de Carvalho A."/>
            <person name="Caspi A."/>
            <person name="Castrezana S."/>
            <person name="Celniker S.E."/>
            <person name="Chang J.L."/>
            <person name="Chapple C."/>
            <person name="Chatterji S."/>
            <person name="Chinwalla A."/>
            <person name="Civetta A."/>
            <person name="Clifton S.W."/>
            <person name="Comeron J.M."/>
            <person name="Costello J.C."/>
            <person name="Coyne J.A."/>
            <person name="Daub J."/>
            <person name="David R.G."/>
            <person name="Delcher A.L."/>
            <person name="Delehaunty K."/>
            <person name="Do C.B."/>
            <person name="Ebling H."/>
            <person name="Edwards K."/>
            <person name="Eickbush T."/>
            <person name="Evans J.D."/>
            <person name="Filipski A."/>
            <person name="Findeiss S."/>
            <person name="Freyhult E."/>
            <person name="Fulton L."/>
            <person name="Fulton R."/>
            <person name="Garcia A.C."/>
            <person name="Gardiner A."/>
            <person name="Garfield D.A."/>
            <person name="Garvin B.E."/>
            <person name="Gibson G."/>
            <person name="Gilbert D."/>
            <person name="Gnerre S."/>
            <person name="Godfrey J."/>
            <person name="Good R."/>
            <person name="Gotea V."/>
            <person name="Gravely B."/>
            <person name="Greenberg A.J."/>
            <person name="Griffiths-Jones S."/>
            <person name="Gross S."/>
            <person name="Guigo R."/>
            <person name="Gustafson E.A."/>
            <person name="Haerty W."/>
            <person name="Hahn M.W."/>
            <person name="Halligan D.L."/>
            <person name="Halpern A.L."/>
            <person name="Halter G.M."/>
            <person name="Han M.V."/>
            <person name="Heger A."/>
            <person name="Hillier L."/>
            <person name="Hinrichs A.S."/>
            <person name="Holmes I."/>
            <person name="Hoskins R.A."/>
            <person name="Hubisz M.J."/>
            <person name="Hultmark D."/>
            <person name="Huntley M.A."/>
            <person name="Jaffe D.B."/>
            <person name="Jagadeeshan S."/>
            <person name="Jeck W.R."/>
            <person name="Johnson J."/>
            <person name="Jones C.D."/>
            <person name="Jordan W.C."/>
            <person name="Karpen G.H."/>
            <person name="Kataoka E."/>
            <person name="Keightley P.D."/>
            <person name="Kheradpour P."/>
            <person name="Kirkness E.F."/>
            <person name="Koerich L.B."/>
            <person name="Kristiansen K."/>
            <person name="Kudrna D."/>
            <person name="Kulathinal R.J."/>
            <person name="Kumar S."/>
            <person name="Kwok R."/>
            <person name="Lander E."/>
            <person name="Langley C.H."/>
            <person name="Lapoint R."/>
            <person name="Lazzaro B.P."/>
            <person name="Lee S.J."/>
            <person name="Levesque L."/>
            <person name="Li R."/>
            <person name="Lin C.F."/>
            <person name="Lin M.F."/>
            <person name="Lindblad-Toh K."/>
            <person name="Llopart A."/>
            <person name="Long M."/>
            <person name="Low L."/>
            <person name="Lozovsky E."/>
            <person name="Lu J."/>
            <person name="Luo M."/>
            <person name="Machado C.A."/>
            <person name="Makalowski W."/>
            <person name="Marzo M."/>
            <person name="Matsuda M."/>
            <person name="Matzkin L."/>
            <person name="McAllister B."/>
            <person name="McBride C.S."/>
            <person name="McKernan B."/>
            <person name="McKernan K."/>
            <person name="Mendez-Lago M."/>
            <person name="Minx P."/>
            <person name="Mollenhauer M.U."/>
            <person name="Montooth K."/>
            <person name="Mount S.M."/>
            <person name="Mu X."/>
            <person name="Myers E."/>
            <person name="Negre B."/>
            <person name="Newfeld S."/>
            <person name="Nielsen R."/>
            <person name="Noor M.A."/>
            <person name="O'Grady P."/>
            <person name="Pachter L."/>
            <person name="Papaceit M."/>
            <person name="Parisi M.J."/>
            <person name="Parisi M."/>
            <person name="Parts L."/>
            <person name="Pedersen J.S."/>
            <person name="Pesole G."/>
            <person name="Phillippy A.M."/>
            <person name="Ponting C.P."/>
            <person name="Pop M."/>
            <person name="Porcelli D."/>
            <person name="Powell J.R."/>
            <person name="Prohaska S."/>
            <person name="Pruitt K."/>
            <person name="Puig M."/>
            <person name="Quesneville H."/>
            <person name="Ram K.R."/>
            <person name="Rand D."/>
            <person name="Rasmussen M.D."/>
            <person name="Reed L.K."/>
            <person name="Reenan R."/>
            <person name="Reily A."/>
            <person name="Remington K.A."/>
            <person name="Rieger T.T."/>
            <person name="Ritchie M.G."/>
            <person name="Robin C."/>
            <person name="Rogers Y.H."/>
            <person name="Rohde C."/>
            <person name="Rozas J."/>
            <person name="Rubenfield M.J."/>
            <person name="Ruiz A."/>
            <person name="Russo S."/>
            <person name="Salzberg S.L."/>
            <person name="Sanchez-Gracia A."/>
            <person name="Saranga D.J."/>
            <person name="Sato H."/>
            <person name="Schaeffer S.W."/>
            <person name="Schatz M.C."/>
            <person name="Schlenke T."/>
            <person name="Schwartz R."/>
            <person name="Segarra C."/>
            <person name="Singh R.S."/>
            <person name="Sirot L."/>
            <person name="Sirota M."/>
            <person name="Sisneros N.B."/>
            <person name="Smith C.D."/>
            <person name="Smith T.F."/>
            <person name="Spieth J."/>
            <person name="Stage D.E."/>
            <person name="Stark A."/>
            <person name="Stephan W."/>
            <person name="Strausberg R.L."/>
            <person name="Strempel S."/>
            <person name="Sturgill D."/>
            <person name="Sutton G."/>
            <person name="Sutton G.G."/>
            <person name="Tao W."/>
            <person name="Teichmann S."/>
            <person name="Tobari Y.N."/>
            <person name="Tomimura Y."/>
            <person name="Tsolas J.M."/>
            <person name="Valente V.L."/>
            <person name="Venter E."/>
            <person name="Venter J.C."/>
            <person name="Vicario S."/>
            <person name="Vieira F.G."/>
            <person name="Vilella A.J."/>
            <person name="Villasante A."/>
            <person name="Walenz B."/>
            <person name="Wang J."/>
            <person name="Wasserman M."/>
            <person name="Watts T."/>
            <person name="Wilson D."/>
            <person name="Wilson R.K."/>
            <person name="Wing R.A."/>
            <person name="Wolfner M.F."/>
            <person name="Wong A."/>
            <person name="Wong G.K."/>
            <person name="Wu C.I."/>
            <person name="Wu G."/>
            <person name="Yamamoto D."/>
            <person name="Yang H.P."/>
            <person name="Yang S.P."/>
            <person name="Yorke J.A."/>
            <person name="Yoshida K."/>
            <person name="Zdobnov E."/>
            <person name="Zhang P."/>
            <person name="Zhang Y."/>
            <person name="Zimin A.V."/>
            <person name="Baldwin J."/>
            <person name="Abdouelleil A."/>
            <person name="Abdulkadir J."/>
            <person name="Abebe A."/>
            <person name="Abera B."/>
            <person name="Abreu J."/>
            <person name="Acer S.C."/>
            <person name="Aftuck L."/>
            <person name="Alexander A."/>
            <person name="An P."/>
            <person name="Anderson E."/>
            <person name="Anderson S."/>
            <person name="Arachi H."/>
            <person name="Azer M."/>
            <person name="Bachantsang P."/>
            <person name="Barry A."/>
            <person name="Bayul T."/>
            <person name="Berlin A."/>
            <person name="Bessette D."/>
            <person name="Bloom T."/>
            <person name="Blye J."/>
            <person name="Boguslavskiy L."/>
            <person name="Bonnet C."/>
            <person name="Boukhgalter B."/>
            <person name="Bourzgui I."/>
            <person name="Brown A."/>
            <person name="Cahill P."/>
            <person name="Channer S."/>
            <person name="Cheshatsang Y."/>
            <person name="Chuda L."/>
            <person name="Citroen M."/>
            <person name="Collymore A."/>
            <person name="Cooke P."/>
            <person name="Costello M."/>
            <person name="D'Aco K."/>
            <person name="Daza R."/>
            <person name="De Haan G."/>
            <person name="DeGray S."/>
            <person name="DeMaso C."/>
            <person name="Dhargay N."/>
            <person name="Dooley K."/>
            <person name="Dooley E."/>
            <person name="Doricent M."/>
            <person name="Dorje P."/>
            <person name="Dorjee K."/>
            <person name="Dupes A."/>
            <person name="Elong R."/>
            <person name="Falk J."/>
            <person name="Farina A."/>
            <person name="Faro S."/>
            <person name="Ferguson D."/>
            <person name="Fisher S."/>
            <person name="Foley C.D."/>
            <person name="Franke A."/>
            <person name="Friedrich D."/>
            <person name="Gadbois L."/>
            <person name="Gearin G."/>
            <person name="Gearin C.R."/>
            <person name="Giannoukos G."/>
            <person name="Goode T."/>
            <person name="Graham J."/>
            <person name="Grandbois E."/>
            <person name="Grewal S."/>
            <person name="Gyaltsen K."/>
            <person name="Hafez N."/>
            <person name="Hagos B."/>
            <person name="Hall J."/>
            <person name="Henson C."/>
            <person name="Hollinger A."/>
            <person name="Honan T."/>
            <person name="Huard M.D."/>
            <person name="Hughes L."/>
            <person name="Hurhula B."/>
            <person name="Husby M.E."/>
            <person name="Kamat A."/>
            <person name="Kanga B."/>
            <person name="Kashin S."/>
            <person name="Khazanovich D."/>
            <person name="Kisner P."/>
            <person name="Lance K."/>
            <person name="Lara M."/>
            <person name="Lee W."/>
            <person name="Lennon N."/>
            <person name="Letendre F."/>
            <person name="LeVine R."/>
            <person name="Lipovsky A."/>
            <person name="Liu X."/>
            <person name="Liu J."/>
            <person name="Liu S."/>
            <person name="Lokyitsang T."/>
            <person name="Lokyitsang Y."/>
            <person name="Lubonja R."/>
            <person name="Lui A."/>
            <person name="MacDonald P."/>
            <person name="Magnisalis V."/>
            <person name="Maru K."/>
            <person name="Matthews C."/>
            <person name="McCusker W."/>
            <person name="McDonough S."/>
            <person name="Mehta T."/>
            <person name="Meldrim J."/>
            <person name="Meneus L."/>
            <person name="Mihai O."/>
            <person name="Mihalev A."/>
            <person name="Mihova T."/>
            <person name="Mittelman R."/>
            <person name="Mlenga V."/>
            <person name="Montmayeur A."/>
            <person name="Mulrain L."/>
            <person name="Navidi A."/>
            <person name="Naylor J."/>
            <person name="Negash T."/>
            <person name="Nguyen T."/>
            <person name="Nguyen N."/>
            <person name="Nicol R."/>
            <person name="Norbu C."/>
            <person name="Norbu N."/>
            <person name="Novod N."/>
            <person name="O'Neill B."/>
            <person name="Osman S."/>
            <person name="Markiewicz E."/>
            <person name="Oyono O.L."/>
            <person name="Patti C."/>
            <person name="Phunkhang P."/>
            <person name="Pierre F."/>
            <person name="Priest M."/>
            <person name="Raghuraman S."/>
            <person name="Rege F."/>
            <person name="Reyes R."/>
            <person name="Rise C."/>
            <person name="Rogov P."/>
            <person name="Ross K."/>
            <person name="Ryan E."/>
            <person name="Settipalli S."/>
            <person name="Shea T."/>
            <person name="Sherpa N."/>
            <person name="Shi L."/>
            <person name="Shih D."/>
            <person name="Sparrow T."/>
            <person name="Spaulding J."/>
            <person name="Stalker J."/>
            <person name="Stange-Thomann N."/>
            <person name="Stavropoulos S."/>
            <person name="Stone C."/>
            <person name="Strader C."/>
            <person name="Tesfaye S."/>
            <person name="Thomson T."/>
            <person name="Thoulutsang Y."/>
            <person name="Thoulutsang D."/>
            <person name="Topham K."/>
            <person name="Topping I."/>
            <person name="Tsamla T."/>
            <person name="Vassiliev H."/>
            <person name="Vo A."/>
            <person name="Wangchuk T."/>
            <person name="Wangdi T."/>
            <person name="Weiand M."/>
            <person name="Wilkinson J."/>
            <person name="Wilson A."/>
            <person name="Yadav S."/>
            <person name="Young G."/>
            <person name="Yu Q."/>
            <person name="Zembek L."/>
            <person name="Zhong D."/>
            <person name="Zimmer A."/>
            <person name="Zwirko Z."/>
            <person name="Jaffe D.B."/>
            <person name="Alvarez P."/>
            <person name="Brockman W."/>
            <person name="Butler J."/>
            <person name="Chin C."/>
            <person name="Gnerre S."/>
            <person name="Grabherr M."/>
            <person name="Kleber M."/>
            <person name="Mauceli E."/>
            <person name="MacCallum I."/>
        </authorList>
    </citation>
    <scope>NUCLEOTIDE SEQUENCE [LARGE SCALE GENOMIC DNA]</scope>
    <source>
        <strain evidence="11">Tucson 15081-1352.22</strain>
    </source>
</reference>
<dbReference type="PROSITE" id="PS50208">
    <property type="entry name" value="CASPASE_P20"/>
    <property type="match status" value="1"/>
</dbReference>
<dbReference type="GO" id="GO:0016322">
    <property type="term" value="P:neuron remodeling"/>
    <property type="evidence" value="ECO:0007669"/>
    <property type="project" value="UniProtKB-ARBA"/>
</dbReference>
<dbReference type="InterPro" id="IPR001309">
    <property type="entry name" value="Pept_C14_p20"/>
</dbReference>
<dbReference type="AlphaFoldDB" id="B4KRY9"/>
<protein>
    <submittedName>
        <fullName evidence="10">Uncharacterized protein</fullName>
        <ecNumber evidence="10">3.4.22.-</ecNumber>
    </submittedName>
</protein>
<dbReference type="eggNOG" id="KOG3573">
    <property type="taxonomic scope" value="Eukaryota"/>
</dbReference>
<proteinExistence type="inferred from homology"/>
<dbReference type="InterPro" id="IPR029030">
    <property type="entry name" value="Caspase-like_dom_sf"/>
</dbReference>
<dbReference type="InterPro" id="IPR011600">
    <property type="entry name" value="Pept_C14_caspase"/>
</dbReference>
<feature type="domain" description="Caspase family p10" evidence="8">
    <location>
        <begin position="215"/>
        <end position="310"/>
    </location>
</feature>
<keyword evidence="5" id="KW-0788">Thiol protease</keyword>
<dbReference type="InterPro" id="IPR033139">
    <property type="entry name" value="Caspase_cys_AS"/>
</dbReference>
<keyword evidence="11" id="KW-1185">Reference proteome</keyword>
<dbReference type="Gene3D" id="3.40.50.1460">
    <property type="match status" value="1"/>
</dbReference>
<dbReference type="SMART" id="SM00115">
    <property type="entry name" value="CASc"/>
    <property type="match status" value="1"/>
</dbReference>
<dbReference type="PANTHER" id="PTHR10454:SF245">
    <property type="entry name" value="CASPASE-RELATED"/>
    <property type="match status" value="1"/>
</dbReference>
<evidence type="ECO:0000256" key="6">
    <source>
        <dbReference type="ARBA" id="ARBA00023145"/>
    </source>
</evidence>
<evidence type="ECO:0000256" key="5">
    <source>
        <dbReference type="ARBA" id="ARBA00022807"/>
    </source>
</evidence>
<dbReference type="FunCoup" id="B4KRY9">
    <property type="interactions" value="677"/>
</dbReference>
<comment type="similarity">
    <text evidence="1 7">Belongs to the peptidase C14A family.</text>
</comment>
<evidence type="ECO:0000313" key="11">
    <source>
        <dbReference type="Proteomes" id="UP000009192"/>
    </source>
</evidence>
<keyword evidence="6" id="KW-0865">Zymogen</keyword>
<dbReference type="KEGG" id="dmo:Dmoj_GI20496"/>
<evidence type="ECO:0000256" key="1">
    <source>
        <dbReference type="ARBA" id="ARBA00010134"/>
    </source>
</evidence>
<evidence type="ECO:0000256" key="3">
    <source>
        <dbReference type="ARBA" id="ARBA00022703"/>
    </source>
</evidence>
<dbReference type="OMA" id="WHYFTAT"/>
<dbReference type="GO" id="GO:0045751">
    <property type="term" value="P:negative regulation of Toll signaling pathway"/>
    <property type="evidence" value="ECO:0007669"/>
    <property type="project" value="UniProtKB-ARBA"/>
</dbReference>
<dbReference type="EC" id="3.4.22.-" evidence="10"/>
<accession>B4KRY9</accession>
<dbReference type="GO" id="GO:0004197">
    <property type="term" value="F:cysteine-type endopeptidase activity"/>
    <property type="evidence" value="ECO:0007669"/>
    <property type="project" value="InterPro"/>
</dbReference>
<dbReference type="InParanoid" id="B4KRY9"/>
<gene>
    <name evidence="10" type="primary">Dmoj\GI20496</name>
    <name evidence="10" type="ORF">Dmoj_GI20496</name>
</gene>
<dbReference type="InterPro" id="IPR016129">
    <property type="entry name" value="Caspase_his_AS"/>
</dbReference>
<dbReference type="GO" id="GO:0006508">
    <property type="term" value="P:proteolysis"/>
    <property type="evidence" value="ECO:0007669"/>
    <property type="project" value="UniProtKB-KW"/>
</dbReference>
<dbReference type="GO" id="GO:0045476">
    <property type="term" value="P:nurse cell apoptotic process"/>
    <property type="evidence" value="ECO:0007669"/>
    <property type="project" value="UniProtKB-ARBA"/>
</dbReference>
<evidence type="ECO:0000313" key="10">
    <source>
        <dbReference type="EMBL" id="EDW09430.1"/>
    </source>
</evidence>
<keyword evidence="2" id="KW-0645">Protease</keyword>
<dbReference type="GO" id="GO:1990525">
    <property type="term" value="F:BIR domain binding"/>
    <property type="evidence" value="ECO:0007669"/>
    <property type="project" value="UniProtKB-ARBA"/>
</dbReference>
<evidence type="ECO:0000256" key="7">
    <source>
        <dbReference type="RuleBase" id="RU003971"/>
    </source>
</evidence>
<dbReference type="Proteomes" id="UP000009192">
    <property type="component" value="Unassembled WGS sequence"/>
</dbReference>
<dbReference type="FunFam" id="3.40.50.1460:FF:000001">
    <property type="entry name" value="Caspase-3 preproprotein"/>
    <property type="match status" value="1"/>
</dbReference>
<dbReference type="HOGENOM" id="CLU_036904_2_0_1"/>
<evidence type="ECO:0000256" key="2">
    <source>
        <dbReference type="ARBA" id="ARBA00022670"/>
    </source>
</evidence>
<dbReference type="OrthoDB" id="6116485at2759"/>
<evidence type="ECO:0000259" key="8">
    <source>
        <dbReference type="PROSITE" id="PS50207"/>
    </source>
</evidence>
<dbReference type="PANTHER" id="PTHR10454">
    <property type="entry name" value="CASPASE"/>
    <property type="match status" value="1"/>
</dbReference>
<dbReference type="CDD" id="cd00032">
    <property type="entry name" value="CASc"/>
    <property type="match status" value="1"/>
</dbReference>
<dbReference type="InterPro" id="IPR015917">
    <property type="entry name" value="Pept_C14A"/>
</dbReference>
<keyword evidence="4 10" id="KW-0378">Hydrolase</keyword>
<evidence type="ECO:0000256" key="4">
    <source>
        <dbReference type="ARBA" id="ARBA00022801"/>
    </source>
</evidence>
<sequence length="318" mass="35719">MTDEWKIRSFGSHDLDSGKINNNADTIDAKGEASTNSVRSGGAANAVAAPINKYVARMTTDRYAKEYNMNHKHRGQALIFNHENFTIPYLSTRRGTNVDSEQLTKALERLGFEVSVHKDCILSEILQVVSKAAAKDHTDNDCIVIAVMSHGEHGHLYAKDVQYRLDSIWTYFTANNCPTLAGKPKLFFIQACQGDKLDPGTTMVKETETDGDSSTSYKIPTHADFLFSYSTIPGYFSWRNTDNGSWYIQSLIKELNENGKEYNMLTLLTFVSQRVAVDYESNVPSNPLMDRQKQIPCVTSMLTRILRFNDKPPYSQAG</sequence>
<organism evidence="10 11">
    <name type="scientific">Drosophila mojavensis</name>
    <name type="common">Fruit fly</name>
    <dbReference type="NCBI Taxonomy" id="7230"/>
    <lineage>
        <taxon>Eukaryota</taxon>
        <taxon>Metazoa</taxon>
        <taxon>Ecdysozoa</taxon>
        <taxon>Arthropoda</taxon>
        <taxon>Hexapoda</taxon>
        <taxon>Insecta</taxon>
        <taxon>Pterygota</taxon>
        <taxon>Neoptera</taxon>
        <taxon>Endopterygota</taxon>
        <taxon>Diptera</taxon>
        <taxon>Brachycera</taxon>
        <taxon>Muscomorpha</taxon>
        <taxon>Ephydroidea</taxon>
        <taxon>Drosophilidae</taxon>
        <taxon>Drosophila</taxon>
    </lineage>
</organism>
<dbReference type="GO" id="GO:0043525">
    <property type="term" value="P:positive regulation of neuron apoptotic process"/>
    <property type="evidence" value="ECO:0007669"/>
    <property type="project" value="TreeGrafter"/>
</dbReference>
<dbReference type="InterPro" id="IPR002138">
    <property type="entry name" value="Pept_C14_p10"/>
</dbReference>
<dbReference type="InterPro" id="IPR002398">
    <property type="entry name" value="Pept_C14"/>
</dbReference>
<dbReference type="PROSITE" id="PS50207">
    <property type="entry name" value="CASPASE_P10"/>
    <property type="match status" value="1"/>
</dbReference>
<name>B4KRY9_DROMO</name>
<keyword evidence="3" id="KW-0053">Apoptosis</keyword>
<feature type="domain" description="Caspase family p20" evidence="9">
    <location>
        <begin position="73"/>
        <end position="196"/>
    </location>
</feature>
<dbReference type="MEROPS" id="C14.016"/>